<accession>A0A9W6ZV73</accession>
<keyword evidence="1" id="KW-0547">Nucleotide-binding</keyword>
<dbReference type="PANTHER" id="PTHR11772">
    <property type="entry name" value="ASPARAGINE SYNTHETASE"/>
    <property type="match status" value="1"/>
</dbReference>
<dbReference type="GO" id="GO:0006529">
    <property type="term" value="P:asparagine biosynthetic process"/>
    <property type="evidence" value="ECO:0007669"/>
    <property type="project" value="InterPro"/>
</dbReference>
<name>A0A9W6ZV73_9STRA</name>
<dbReference type="GO" id="GO:0005524">
    <property type="term" value="F:ATP binding"/>
    <property type="evidence" value="ECO:0007669"/>
    <property type="project" value="UniProtKB-KW"/>
</dbReference>
<feature type="region of interest" description="Disordered" evidence="3">
    <location>
        <begin position="162"/>
        <end position="181"/>
    </location>
</feature>
<evidence type="ECO:0000313" key="6">
    <source>
        <dbReference type="Proteomes" id="UP001162640"/>
    </source>
</evidence>
<dbReference type="InterPro" id="IPR050795">
    <property type="entry name" value="Asn_Synthetase"/>
</dbReference>
<feature type="compositionally biased region" description="Basic and acidic residues" evidence="3">
    <location>
        <begin position="166"/>
        <end position="176"/>
    </location>
</feature>
<dbReference type="InterPro" id="IPR014729">
    <property type="entry name" value="Rossmann-like_a/b/a_fold"/>
</dbReference>
<reference evidence="6" key="1">
    <citation type="journal article" date="2023" name="Commun. Biol.">
        <title>Genome analysis of Parmales, the sister group of diatoms, reveals the evolutionary specialization of diatoms from phago-mixotrophs to photoautotrophs.</title>
        <authorList>
            <person name="Ban H."/>
            <person name="Sato S."/>
            <person name="Yoshikawa S."/>
            <person name="Yamada K."/>
            <person name="Nakamura Y."/>
            <person name="Ichinomiya M."/>
            <person name="Sato N."/>
            <person name="Blanc-Mathieu R."/>
            <person name="Endo H."/>
            <person name="Kuwata A."/>
            <person name="Ogata H."/>
        </authorList>
    </citation>
    <scope>NUCLEOTIDE SEQUENCE [LARGE SCALE GENOMIC DNA]</scope>
</reference>
<protein>
    <recommendedName>
        <fullName evidence="4">Asparagine synthetase domain-containing protein</fullName>
    </recommendedName>
</protein>
<dbReference type="AlphaFoldDB" id="A0A9W6ZV73"/>
<dbReference type="Pfam" id="PF00733">
    <property type="entry name" value="Asn_synthase"/>
    <property type="match status" value="1"/>
</dbReference>
<evidence type="ECO:0000259" key="4">
    <source>
        <dbReference type="Pfam" id="PF00733"/>
    </source>
</evidence>
<gene>
    <name evidence="5" type="ORF">TL16_g02735</name>
</gene>
<dbReference type="SUPFAM" id="SSF52402">
    <property type="entry name" value="Adenine nucleotide alpha hydrolases-like"/>
    <property type="match status" value="1"/>
</dbReference>
<dbReference type="Proteomes" id="UP001162640">
    <property type="component" value="Unassembled WGS sequence"/>
</dbReference>
<keyword evidence="2" id="KW-0067">ATP-binding</keyword>
<sequence length="192" mass="22219">MKRRVSRTNILNSNPPLPSSDFVLTRHSSQRIRTKNLAKPEDKRIEKWAVRKAFDTPDDPYLPDEILWRQKEQFSDGVGYGWVDALKDAAEAEISDQVSVIIYGIQIFDALLTRRFAPPPPQMFENAANRYEYNTPLTKEGFRYRQIFERLFPGKAAYETVPGGKVRNEKERRAEERSDEDVSVSLLASRIL</sequence>
<evidence type="ECO:0000256" key="2">
    <source>
        <dbReference type="ARBA" id="ARBA00022840"/>
    </source>
</evidence>
<evidence type="ECO:0000256" key="3">
    <source>
        <dbReference type="SAM" id="MobiDB-lite"/>
    </source>
</evidence>
<dbReference type="Gene3D" id="3.40.50.620">
    <property type="entry name" value="HUPs"/>
    <property type="match status" value="1"/>
</dbReference>
<dbReference type="GO" id="GO:0005829">
    <property type="term" value="C:cytosol"/>
    <property type="evidence" value="ECO:0007669"/>
    <property type="project" value="TreeGrafter"/>
</dbReference>
<evidence type="ECO:0000313" key="5">
    <source>
        <dbReference type="EMBL" id="GMH58996.1"/>
    </source>
</evidence>
<dbReference type="EMBL" id="BLQM01000068">
    <property type="protein sequence ID" value="GMH58996.1"/>
    <property type="molecule type" value="Genomic_DNA"/>
</dbReference>
<dbReference type="PANTHER" id="PTHR11772:SF2">
    <property type="entry name" value="ASPARAGINE SYNTHETASE [GLUTAMINE-HYDROLYZING]"/>
    <property type="match status" value="1"/>
</dbReference>
<proteinExistence type="predicted"/>
<feature type="domain" description="Asparagine synthetase" evidence="4">
    <location>
        <begin position="44"/>
        <end position="163"/>
    </location>
</feature>
<dbReference type="GO" id="GO:0004066">
    <property type="term" value="F:asparagine synthase (glutamine-hydrolyzing) activity"/>
    <property type="evidence" value="ECO:0007669"/>
    <property type="project" value="InterPro"/>
</dbReference>
<evidence type="ECO:0000256" key="1">
    <source>
        <dbReference type="ARBA" id="ARBA00022741"/>
    </source>
</evidence>
<dbReference type="InterPro" id="IPR001962">
    <property type="entry name" value="Asn_synthase"/>
</dbReference>
<organism evidence="5 6">
    <name type="scientific">Triparma laevis f. inornata</name>
    <dbReference type="NCBI Taxonomy" id="1714386"/>
    <lineage>
        <taxon>Eukaryota</taxon>
        <taxon>Sar</taxon>
        <taxon>Stramenopiles</taxon>
        <taxon>Ochrophyta</taxon>
        <taxon>Bolidophyceae</taxon>
        <taxon>Parmales</taxon>
        <taxon>Triparmaceae</taxon>
        <taxon>Triparma</taxon>
    </lineage>
</organism>
<comment type="caution">
    <text evidence="5">The sequence shown here is derived from an EMBL/GenBank/DDBJ whole genome shotgun (WGS) entry which is preliminary data.</text>
</comment>